<keyword evidence="1" id="KW-0812">Transmembrane</keyword>
<feature type="transmembrane region" description="Helical" evidence="1">
    <location>
        <begin position="201"/>
        <end position="217"/>
    </location>
</feature>
<dbReference type="PANTHER" id="PTHR14969:SF13">
    <property type="entry name" value="AT30094P"/>
    <property type="match status" value="1"/>
</dbReference>
<reference evidence="4" key="1">
    <citation type="submission" date="2016-10" db="EMBL/GenBank/DDBJ databases">
        <authorList>
            <person name="Varghese N."/>
            <person name="Submissions S."/>
        </authorList>
    </citation>
    <scope>NUCLEOTIDE SEQUENCE [LARGE SCALE GENOMIC DNA]</scope>
    <source>
        <strain evidence="4">S9</strain>
    </source>
</reference>
<dbReference type="Gene3D" id="1.20.144.10">
    <property type="entry name" value="Phosphatidic acid phosphatase type 2/haloperoxidase"/>
    <property type="match status" value="1"/>
</dbReference>
<feature type="transmembrane region" description="Helical" evidence="1">
    <location>
        <begin position="262"/>
        <end position="281"/>
    </location>
</feature>
<organism evidence="3 4">
    <name type="scientific">Salipaludibacillus aurantiacus</name>
    <dbReference type="NCBI Taxonomy" id="1601833"/>
    <lineage>
        <taxon>Bacteria</taxon>
        <taxon>Bacillati</taxon>
        <taxon>Bacillota</taxon>
        <taxon>Bacilli</taxon>
        <taxon>Bacillales</taxon>
        <taxon>Bacillaceae</taxon>
    </lineage>
</organism>
<keyword evidence="4" id="KW-1185">Reference proteome</keyword>
<evidence type="ECO:0000259" key="2">
    <source>
        <dbReference type="SMART" id="SM00014"/>
    </source>
</evidence>
<keyword evidence="1" id="KW-1133">Transmembrane helix</keyword>
<dbReference type="EMBL" id="FOGT01000017">
    <property type="protein sequence ID" value="SES33750.1"/>
    <property type="molecule type" value="Genomic_DNA"/>
</dbReference>
<dbReference type="PANTHER" id="PTHR14969">
    <property type="entry name" value="SPHINGOSINE-1-PHOSPHATE PHOSPHOHYDROLASE"/>
    <property type="match status" value="1"/>
</dbReference>
<feature type="domain" description="Phosphatidic acid phosphatase type 2/haloperoxidase" evidence="2">
    <location>
        <begin position="51"/>
        <end position="166"/>
    </location>
</feature>
<evidence type="ECO:0000313" key="3">
    <source>
        <dbReference type="EMBL" id="SES33750.1"/>
    </source>
</evidence>
<dbReference type="STRING" id="1601833.SAMN05518684_11749"/>
<feature type="transmembrane region" description="Helical" evidence="1">
    <location>
        <begin position="124"/>
        <end position="145"/>
    </location>
</feature>
<keyword evidence="1" id="KW-0472">Membrane</keyword>
<dbReference type="Pfam" id="PF01569">
    <property type="entry name" value="PAP2"/>
    <property type="match status" value="1"/>
</dbReference>
<feature type="transmembrane region" description="Helical" evidence="1">
    <location>
        <begin position="229"/>
        <end position="250"/>
    </location>
</feature>
<dbReference type="InterPro" id="IPR000326">
    <property type="entry name" value="PAP2/HPO"/>
</dbReference>
<feature type="transmembrane region" description="Helical" evidence="1">
    <location>
        <begin position="151"/>
        <end position="169"/>
    </location>
</feature>
<gene>
    <name evidence="3" type="ORF">SAMN05518684_11749</name>
</gene>
<evidence type="ECO:0000313" key="4">
    <source>
        <dbReference type="Proteomes" id="UP000198571"/>
    </source>
</evidence>
<feature type="transmembrane region" description="Helical" evidence="1">
    <location>
        <begin position="178"/>
        <end position="195"/>
    </location>
</feature>
<dbReference type="OrthoDB" id="9789113at2"/>
<evidence type="ECO:0000256" key="1">
    <source>
        <dbReference type="SAM" id="Phobius"/>
    </source>
</evidence>
<name>A0A1H9WIM0_9BACI</name>
<accession>A0A1H9WIM0</accession>
<protein>
    <submittedName>
        <fullName evidence="3">PAP2 superfamily protein</fullName>
    </submittedName>
</protein>
<dbReference type="InterPro" id="IPR036938">
    <property type="entry name" value="PAP2/HPO_sf"/>
</dbReference>
<proteinExistence type="predicted"/>
<dbReference type="RefSeq" id="WP_093054763.1">
    <property type="nucleotide sequence ID" value="NZ_FOGT01000017.1"/>
</dbReference>
<dbReference type="Proteomes" id="UP000198571">
    <property type="component" value="Unassembled WGS sequence"/>
</dbReference>
<dbReference type="SMART" id="SM00014">
    <property type="entry name" value="acidPPc"/>
    <property type="match status" value="1"/>
</dbReference>
<sequence>MTETHILIEFTKLQNPVLDLVASLFTFLGNEEFYFLIIPLIYWCFSAKTGFRLFYIFLLSVYINSFLKITVAVERPIGTEGVNSIFISSAEVGSHYPYDSFPSGHAQGSATLWGYLAAVVRRKWFTAAALFLILSISLSRLYSGLHWPSDIVAGLILGGLVISAGIFVQKRIIYLPDYFKWLLGLVLPLFLVIIFPEEEGMKYAGILLGAGIGYFVQERAVNMQIDNRVWRRSAAFILGITVTFALQSGLKAYFPETVLFDFIRYGVIGIWITLAAPYLFMKTGLYKRKSRFSIPPDYVVFR</sequence>
<dbReference type="AlphaFoldDB" id="A0A1H9WIM0"/>
<dbReference type="SUPFAM" id="SSF48317">
    <property type="entry name" value="Acid phosphatase/Vanadium-dependent haloperoxidase"/>
    <property type="match status" value="1"/>
</dbReference>